<dbReference type="PANTHER" id="PTHR21446">
    <property type="entry name" value="DUF3504 DOMAIN-CONTAINING PROTEIN"/>
    <property type="match status" value="1"/>
</dbReference>
<evidence type="ECO:0000313" key="10">
    <source>
        <dbReference type="EMBL" id="KAK1886473.1"/>
    </source>
</evidence>
<evidence type="ECO:0000313" key="11">
    <source>
        <dbReference type="Proteomes" id="UP001228049"/>
    </source>
</evidence>
<comment type="caution">
    <text evidence="10">The sequence shown here is derived from an EMBL/GenBank/DDBJ whole genome shotgun (WGS) entry which is preliminary data.</text>
</comment>
<evidence type="ECO:0000256" key="6">
    <source>
        <dbReference type="ARBA" id="ARBA00022989"/>
    </source>
</evidence>
<feature type="transmembrane region" description="Helical" evidence="8">
    <location>
        <begin position="410"/>
        <end position="429"/>
    </location>
</feature>
<keyword evidence="2" id="KW-1017">Isopeptide bond</keyword>
<organism evidence="10 11">
    <name type="scientific">Dissostichus eleginoides</name>
    <name type="common">Patagonian toothfish</name>
    <name type="synonym">Dissostichus amissus</name>
    <dbReference type="NCBI Taxonomy" id="100907"/>
    <lineage>
        <taxon>Eukaryota</taxon>
        <taxon>Metazoa</taxon>
        <taxon>Chordata</taxon>
        <taxon>Craniata</taxon>
        <taxon>Vertebrata</taxon>
        <taxon>Euteleostomi</taxon>
        <taxon>Actinopterygii</taxon>
        <taxon>Neopterygii</taxon>
        <taxon>Teleostei</taxon>
        <taxon>Neoteleostei</taxon>
        <taxon>Acanthomorphata</taxon>
        <taxon>Eupercaria</taxon>
        <taxon>Perciformes</taxon>
        <taxon>Notothenioidei</taxon>
        <taxon>Nototheniidae</taxon>
        <taxon>Dissostichus</taxon>
    </lineage>
</organism>
<keyword evidence="6 8" id="KW-1133">Transmembrane helix</keyword>
<evidence type="ECO:0000256" key="8">
    <source>
        <dbReference type="SAM" id="Phobius"/>
    </source>
</evidence>
<dbReference type="PANTHER" id="PTHR21446:SF12">
    <property type="entry name" value="POTASSIUM CHANNEL TETRAMERIZATION DOMAIN CONTAINING 1"/>
    <property type="match status" value="1"/>
</dbReference>
<reference evidence="10" key="1">
    <citation type="submission" date="2023-04" db="EMBL/GenBank/DDBJ databases">
        <title>Chromosome-level genome of Chaenocephalus aceratus.</title>
        <authorList>
            <person name="Park H."/>
        </authorList>
    </citation>
    <scope>NUCLEOTIDE SEQUENCE</scope>
    <source>
        <strain evidence="10">DE</strain>
        <tissue evidence="10">Muscle</tissue>
    </source>
</reference>
<evidence type="ECO:0000256" key="4">
    <source>
        <dbReference type="ARBA" id="ARBA00022692"/>
    </source>
</evidence>
<keyword evidence="5" id="KW-0832">Ubl conjugation</keyword>
<keyword evidence="4 8" id="KW-0812">Transmembrane</keyword>
<evidence type="ECO:0000256" key="5">
    <source>
        <dbReference type="ARBA" id="ARBA00022843"/>
    </source>
</evidence>
<dbReference type="InterPro" id="IPR021893">
    <property type="entry name" value="ZMYM2-like_C"/>
</dbReference>
<evidence type="ECO:0000259" key="9">
    <source>
        <dbReference type="PROSITE" id="PS50262"/>
    </source>
</evidence>
<feature type="transmembrane region" description="Helical" evidence="8">
    <location>
        <begin position="441"/>
        <end position="461"/>
    </location>
</feature>
<evidence type="ECO:0000256" key="2">
    <source>
        <dbReference type="ARBA" id="ARBA00022499"/>
    </source>
</evidence>
<comment type="subcellular location">
    <subcellularLocation>
        <location evidence="1">Membrane</location>
    </subcellularLocation>
</comment>
<dbReference type="SUPFAM" id="SSF81321">
    <property type="entry name" value="Family A G protein-coupled receptor-like"/>
    <property type="match status" value="1"/>
</dbReference>
<gene>
    <name evidence="10" type="ORF">KUDE01_030188</name>
</gene>
<feature type="domain" description="G-protein coupled receptors family 1 profile" evidence="9">
    <location>
        <begin position="350"/>
        <end position="460"/>
    </location>
</feature>
<dbReference type="Proteomes" id="UP001228049">
    <property type="component" value="Unassembled WGS sequence"/>
</dbReference>
<name>A0AAD9EYR6_DISEL</name>
<dbReference type="InterPro" id="IPR052787">
    <property type="entry name" value="MAVS"/>
</dbReference>
<dbReference type="AlphaFoldDB" id="A0AAD9EYR6"/>
<feature type="transmembrane region" description="Helical" evidence="8">
    <location>
        <begin position="339"/>
        <end position="357"/>
    </location>
</feature>
<dbReference type="PROSITE" id="PS50262">
    <property type="entry name" value="G_PROTEIN_RECEP_F1_2"/>
    <property type="match status" value="1"/>
</dbReference>
<dbReference type="EMBL" id="JASDAP010000020">
    <property type="protein sequence ID" value="KAK1886473.1"/>
    <property type="molecule type" value="Genomic_DNA"/>
</dbReference>
<keyword evidence="7 8" id="KW-0472">Membrane</keyword>
<dbReference type="Pfam" id="PF12012">
    <property type="entry name" value="DUF3504"/>
    <property type="match status" value="1"/>
</dbReference>
<feature type="transmembrane region" description="Helical" evidence="8">
    <location>
        <begin position="363"/>
        <end position="390"/>
    </location>
</feature>
<dbReference type="GO" id="GO:0016020">
    <property type="term" value="C:membrane"/>
    <property type="evidence" value="ECO:0007669"/>
    <property type="project" value="UniProtKB-SubCell"/>
</dbReference>
<accession>A0AAD9EYR6</accession>
<dbReference type="Gene3D" id="1.20.1070.10">
    <property type="entry name" value="Rhodopsin 7-helix transmembrane proteins"/>
    <property type="match status" value="1"/>
</dbReference>
<keyword evidence="3" id="KW-0597">Phosphoprotein</keyword>
<evidence type="ECO:0000256" key="1">
    <source>
        <dbReference type="ARBA" id="ARBA00004370"/>
    </source>
</evidence>
<keyword evidence="10" id="KW-0675">Receptor</keyword>
<evidence type="ECO:0000256" key="3">
    <source>
        <dbReference type="ARBA" id="ARBA00022553"/>
    </source>
</evidence>
<proteinExistence type="predicted"/>
<protein>
    <submittedName>
        <fullName evidence="10">G-protein coupled receptor 20</fullName>
    </submittedName>
</protein>
<dbReference type="InterPro" id="IPR017452">
    <property type="entry name" value="GPCR_Rhodpsn_7TM"/>
</dbReference>
<keyword evidence="11" id="KW-1185">Reference proteome</keyword>
<evidence type="ECO:0000256" key="7">
    <source>
        <dbReference type="ARBA" id="ARBA00023136"/>
    </source>
</evidence>
<sequence length="469" mass="53018">MNTVKQTKWAVKCFEDWCQDNSVVIDFQTSTKQQLNNILRDFYATVRNGKGELYGLSSYIGLRAGLNRHINDPPLSLSWSVLKDTEFTTCNNVFIGVVKMLRKKGLYTSVHHSSITEDDFKAIKQVLDPKTPEGLVNKVWFDVQLHFGRRGNEGNRQLKPSSFTTKTDENGLKYATLTFNEHTKNHNDPQARNKESTRGFMCELPGDPLCPVSSLEKYISLLPPDAPAFYLHPRRQVNCDVDNVWFTREPMGVTDLQREEMANISARHLPPDVYFYMLVGSADNLLGLPLNSWALRLIVSGKSSLVQSELLTLNLLCHVCVDRYLAVLHPTVFLRYKQIKYRGACLAAGCGLMNVFLPEGTALYYTVAFLFLVPFLLTELFCSVSIVRVLRRPGPGQKEKEGNRQKKRAVNIICMVLVMLVFNVVPFILMPFLENVIKFDLTTIAFTLSTVGSSVQALLFLSRTGKLPC</sequence>